<dbReference type="Gene3D" id="1.10.10.10">
    <property type="entry name" value="Winged helix-like DNA-binding domain superfamily/Winged helix DNA-binding domain"/>
    <property type="match status" value="1"/>
</dbReference>
<dbReference type="InterPro" id="IPR013325">
    <property type="entry name" value="RNA_pol_sigma_r2"/>
</dbReference>
<evidence type="ECO:0000256" key="3">
    <source>
        <dbReference type="ARBA" id="ARBA00023082"/>
    </source>
</evidence>
<name>A0A1Y2K0A1_9PROT</name>
<comment type="similarity">
    <text evidence="1">Belongs to the sigma-70 factor family. ECF subfamily.</text>
</comment>
<dbReference type="SUPFAM" id="SSF88946">
    <property type="entry name" value="Sigma2 domain of RNA polymerase sigma factors"/>
    <property type="match status" value="1"/>
</dbReference>
<dbReference type="GO" id="GO:0006352">
    <property type="term" value="P:DNA-templated transcription initiation"/>
    <property type="evidence" value="ECO:0007669"/>
    <property type="project" value="InterPro"/>
</dbReference>
<dbReference type="Gene3D" id="1.10.1740.10">
    <property type="match status" value="1"/>
</dbReference>
<proteinExistence type="inferred from homology"/>
<dbReference type="InterPro" id="IPR007627">
    <property type="entry name" value="RNA_pol_sigma70_r2"/>
</dbReference>
<keyword evidence="4" id="KW-0238">DNA-binding</keyword>
<dbReference type="Pfam" id="PF08281">
    <property type="entry name" value="Sigma70_r4_2"/>
    <property type="match status" value="1"/>
</dbReference>
<evidence type="ECO:0000256" key="4">
    <source>
        <dbReference type="ARBA" id="ARBA00023125"/>
    </source>
</evidence>
<organism evidence="8 9">
    <name type="scientific">Magnetofaba australis IT-1</name>
    <dbReference type="NCBI Taxonomy" id="1434232"/>
    <lineage>
        <taxon>Bacteria</taxon>
        <taxon>Pseudomonadati</taxon>
        <taxon>Pseudomonadota</taxon>
        <taxon>Magnetococcia</taxon>
        <taxon>Magnetococcales</taxon>
        <taxon>Magnetococcaceae</taxon>
        <taxon>Magnetofaba</taxon>
    </lineage>
</organism>
<dbReference type="SUPFAM" id="SSF88659">
    <property type="entry name" value="Sigma3 and sigma4 domains of RNA polymerase sigma factors"/>
    <property type="match status" value="1"/>
</dbReference>
<dbReference type="AlphaFoldDB" id="A0A1Y2K0A1"/>
<dbReference type="InterPro" id="IPR036388">
    <property type="entry name" value="WH-like_DNA-bd_sf"/>
</dbReference>
<sequence>MLAYARKRLPSVDQAEEAAQETFARAWRHRHALARAVNPEAWLFAVARSVVADQRRRAGRVLPASGAAAEAEAASSWTPLAPCVAPLLAQLPVKYREAVRAADLQGEAQSALALRLGLSPSAARSRVQRGRILLKQALLRCCVVERDARGGLLQARARQAAVCAPACDPGGVGDGVSG</sequence>
<dbReference type="GO" id="GO:0016987">
    <property type="term" value="F:sigma factor activity"/>
    <property type="evidence" value="ECO:0007669"/>
    <property type="project" value="UniProtKB-KW"/>
</dbReference>
<dbReference type="PANTHER" id="PTHR43133">
    <property type="entry name" value="RNA POLYMERASE ECF-TYPE SIGMA FACTO"/>
    <property type="match status" value="1"/>
</dbReference>
<gene>
    <name evidence="8" type="ORF">MAIT1_01343</name>
</gene>
<dbReference type="Proteomes" id="UP000194003">
    <property type="component" value="Unassembled WGS sequence"/>
</dbReference>
<dbReference type="InterPro" id="IPR039425">
    <property type="entry name" value="RNA_pol_sigma-70-like"/>
</dbReference>
<evidence type="ECO:0000256" key="5">
    <source>
        <dbReference type="ARBA" id="ARBA00023163"/>
    </source>
</evidence>
<dbReference type="Pfam" id="PF04542">
    <property type="entry name" value="Sigma70_r2"/>
    <property type="match status" value="1"/>
</dbReference>
<dbReference type="GO" id="GO:0003677">
    <property type="term" value="F:DNA binding"/>
    <property type="evidence" value="ECO:0007669"/>
    <property type="project" value="UniProtKB-KW"/>
</dbReference>
<evidence type="ECO:0000256" key="2">
    <source>
        <dbReference type="ARBA" id="ARBA00023015"/>
    </source>
</evidence>
<comment type="caution">
    <text evidence="8">The sequence shown here is derived from an EMBL/GenBank/DDBJ whole genome shotgun (WGS) entry which is preliminary data.</text>
</comment>
<evidence type="ECO:0000313" key="9">
    <source>
        <dbReference type="Proteomes" id="UP000194003"/>
    </source>
</evidence>
<dbReference type="InterPro" id="IPR013324">
    <property type="entry name" value="RNA_pol_sigma_r3/r4-like"/>
</dbReference>
<evidence type="ECO:0000259" key="7">
    <source>
        <dbReference type="Pfam" id="PF08281"/>
    </source>
</evidence>
<dbReference type="STRING" id="1434232.MAIT1_01343"/>
<evidence type="ECO:0000256" key="1">
    <source>
        <dbReference type="ARBA" id="ARBA00010641"/>
    </source>
</evidence>
<keyword evidence="2" id="KW-0805">Transcription regulation</keyword>
<evidence type="ECO:0000313" key="8">
    <source>
        <dbReference type="EMBL" id="OSM01399.1"/>
    </source>
</evidence>
<dbReference type="EMBL" id="LVJN01000020">
    <property type="protein sequence ID" value="OSM01399.1"/>
    <property type="molecule type" value="Genomic_DNA"/>
</dbReference>
<reference evidence="8 9" key="1">
    <citation type="journal article" date="2016" name="BMC Genomics">
        <title>Combined genomic and structural analyses of a cultured magnetotactic bacterium reveals its niche adaptation to a dynamic environment.</title>
        <authorList>
            <person name="Araujo A.C."/>
            <person name="Morillo V."/>
            <person name="Cypriano J."/>
            <person name="Teixeira L.C."/>
            <person name="Leao P."/>
            <person name="Lyra S."/>
            <person name="Almeida L.G."/>
            <person name="Bazylinski D.A."/>
            <person name="Vasconcellos A.T."/>
            <person name="Abreu F."/>
            <person name="Lins U."/>
        </authorList>
    </citation>
    <scope>NUCLEOTIDE SEQUENCE [LARGE SCALE GENOMIC DNA]</scope>
    <source>
        <strain evidence="8 9">IT-1</strain>
    </source>
</reference>
<feature type="domain" description="RNA polymerase sigma factor 70 region 4 type 2" evidence="7">
    <location>
        <begin position="87"/>
        <end position="131"/>
    </location>
</feature>
<keyword evidence="3" id="KW-0731">Sigma factor</keyword>
<protein>
    <submittedName>
        <fullName evidence="8">Putative SigZ family RNA polymerase sigma factor</fullName>
    </submittedName>
</protein>
<keyword evidence="9" id="KW-1185">Reference proteome</keyword>
<dbReference type="PANTHER" id="PTHR43133:SF8">
    <property type="entry name" value="RNA POLYMERASE SIGMA FACTOR HI_1459-RELATED"/>
    <property type="match status" value="1"/>
</dbReference>
<accession>A0A1Y2K0A1</accession>
<keyword evidence="5" id="KW-0804">Transcription</keyword>
<evidence type="ECO:0000259" key="6">
    <source>
        <dbReference type="Pfam" id="PF04542"/>
    </source>
</evidence>
<dbReference type="InterPro" id="IPR013249">
    <property type="entry name" value="RNA_pol_sigma70_r4_t2"/>
</dbReference>
<feature type="domain" description="RNA polymerase sigma-70 region 2" evidence="6">
    <location>
        <begin position="2"/>
        <end position="60"/>
    </location>
</feature>